<dbReference type="InterPro" id="IPR050695">
    <property type="entry name" value="N-acetylmuramoyl_amidase_3"/>
</dbReference>
<dbReference type="EC" id="3.5.1.28" evidence="2"/>
<dbReference type="Gene3D" id="3.40.630.40">
    <property type="entry name" value="Zn-dependent exopeptidases"/>
    <property type="match status" value="1"/>
</dbReference>
<protein>
    <recommendedName>
        <fullName evidence="2">N-acetylmuramoyl-L-alanine amidase</fullName>
        <ecNumber evidence="2">3.5.1.28</ecNumber>
    </recommendedName>
</protein>
<evidence type="ECO:0000256" key="2">
    <source>
        <dbReference type="ARBA" id="ARBA00011901"/>
    </source>
</evidence>
<keyword evidence="3" id="KW-0378">Hydrolase</keyword>
<dbReference type="SUPFAM" id="SSF53187">
    <property type="entry name" value="Zn-dependent exopeptidases"/>
    <property type="match status" value="1"/>
</dbReference>
<dbReference type="CDD" id="cd02696">
    <property type="entry name" value="MurNAc-LAA"/>
    <property type="match status" value="1"/>
</dbReference>
<accession>A0A556SZH9</accession>
<comment type="caution">
    <text evidence="6">The sequence shown here is derived from an EMBL/GenBank/DDBJ whole genome shotgun (WGS) entry which is preliminary data.</text>
</comment>
<dbReference type="SMART" id="SM00646">
    <property type="entry name" value="Ami_3"/>
    <property type="match status" value="1"/>
</dbReference>
<dbReference type="GO" id="GO:0030288">
    <property type="term" value="C:outer membrane-bounded periplasmic space"/>
    <property type="evidence" value="ECO:0007669"/>
    <property type="project" value="TreeGrafter"/>
</dbReference>
<proteinExistence type="predicted"/>
<name>A0A556SZH9_9GAMM</name>
<dbReference type="AlphaFoldDB" id="A0A556SZH9"/>
<feature type="region of interest" description="Disordered" evidence="4">
    <location>
        <begin position="847"/>
        <end position="867"/>
    </location>
</feature>
<sequence>MTLSPVKKWTFPVIINSKKEPLTADDYHAALMSTSTGFYPVSVTNLMHMGIHFDKTVLKELGDENERKVHCIADGEVVAYRINGNYQNISYGDTVAYYSTGFVLVRHLLEMERVEEKKQPTEPNTENSSTTEKPAEDNSPASSASKANDTATSTNSTADKAGTTSENKPAEAEKEKLPPHQLYFYSLYMHLADTAFYDKNSKMPTPAFWEQDIYRVLPNHKELNKVEGLCIRDKADNSKNDSILAVLQVGTKVNLNLDLHDENHNWYAVTSLAEGYSSIPELKSIKHTQGESQIDILGWIFIGKEVTSLEFEILELKAHEKLLSDQSEKISILTKEFNTNWVKSKGLRVRKDKKILSMLPGGTQVKISGNKKAKHFVELTEVIRDGKPTIPLPKGNTKIWFDCLERISRGKKYNEVVVLDTPSPIKAGDLIGHIGHDHTPQISLSQNSAEIKCETNLHVECFTCDDLPNFIAQTRAEASKLPEEEKTLLGISKQAKLLKSPKDADTDVGQHTEIKVISKNINIKWLQVEITVSKTKKKTAWIENSEEISKSINAKGNITLATDKKAWSEYPLQASELSNNSSIIDTPLLLDINNGVFKKLSHRAVDKDGTLWVYIEHALDKNNAPIRGWLVINKENVKKVSCWDWFDFKQIEEKATTKEFYLDVKKSSSRDNASLEAYKPTLKETLTILDRQYHLDQKKYAKIDAKSFNGIKDKPQLSSALSRLLIQSESEWYSEMDAQGKMPKWDALDSEFNEKAKKALGYLEDGDVAKCDAYISTLPENEQESVKRGLLLKRQELEKKGINNNKTIEDSFYTELKLQVARWDNEKEKIKKMLWWDDVVKGLAKQNNTNATNSNSANKSSTSAKVKPPAEFCSKGKAWFINPIIMEMFKFTKNNLTIVIDPGHGYTKGTSGASAKIYEYKIDKNKTAKADITNLPQKVIDNTNLIVGDEEDPDRNERGLVFDVSIKLKELLKANGYNVILTRTQRKIDGTDDPKTRQARIALTNKNKADYFISIHADGSTKYSDSGAHVIYPNTTDSKVVALSKELAKDIFSYYTVVPVEPSSPKKDVRNLQVLRNSNKTNRKVLIELGFVTSPKDAKALFSNIDLIAQQLYKGLLKNLKKYH</sequence>
<evidence type="ECO:0000259" key="5">
    <source>
        <dbReference type="SMART" id="SM00646"/>
    </source>
</evidence>
<evidence type="ECO:0000256" key="1">
    <source>
        <dbReference type="ARBA" id="ARBA00001561"/>
    </source>
</evidence>
<gene>
    <name evidence="6" type="ORF">FPQ15_01230</name>
</gene>
<dbReference type="PANTHER" id="PTHR30404">
    <property type="entry name" value="N-ACETYLMURAMOYL-L-ALANINE AMIDASE"/>
    <property type="match status" value="1"/>
</dbReference>
<feature type="region of interest" description="Disordered" evidence="4">
    <location>
        <begin position="114"/>
        <end position="176"/>
    </location>
</feature>
<evidence type="ECO:0000256" key="4">
    <source>
        <dbReference type="SAM" id="MobiDB-lite"/>
    </source>
</evidence>
<evidence type="ECO:0000313" key="6">
    <source>
        <dbReference type="EMBL" id="TSK06486.1"/>
    </source>
</evidence>
<evidence type="ECO:0000313" key="7">
    <source>
        <dbReference type="Proteomes" id="UP000319483"/>
    </source>
</evidence>
<dbReference type="RefSeq" id="WP_144091245.1">
    <property type="nucleotide sequence ID" value="NZ_VMHM01000001.1"/>
</dbReference>
<reference evidence="6 7" key="1">
    <citation type="submission" date="2019-07" db="EMBL/GenBank/DDBJ databases">
        <title>Gilliamella genomes.</title>
        <authorList>
            <person name="Zheng H."/>
        </authorList>
    </citation>
    <scope>NUCLEOTIDE SEQUENCE [LARGE SCALE GENOMIC DNA]</scope>
    <source>
        <strain evidence="6 7">W8127</strain>
    </source>
</reference>
<dbReference type="PANTHER" id="PTHR30404:SF0">
    <property type="entry name" value="N-ACETYLMURAMOYL-L-ALANINE AMIDASE AMIC"/>
    <property type="match status" value="1"/>
</dbReference>
<evidence type="ECO:0000256" key="3">
    <source>
        <dbReference type="ARBA" id="ARBA00022801"/>
    </source>
</evidence>
<dbReference type="GO" id="GO:0008745">
    <property type="term" value="F:N-acetylmuramoyl-L-alanine amidase activity"/>
    <property type="evidence" value="ECO:0007669"/>
    <property type="project" value="UniProtKB-EC"/>
</dbReference>
<comment type="catalytic activity">
    <reaction evidence="1">
        <text>Hydrolyzes the link between N-acetylmuramoyl residues and L-amino acid residues in certain cell-wall glycopeptides.</text>
        <dbReference type="EC" id="3.5.1.28"/>
    </reaction>
</comment>
<dbReference type="GO" id="GO:0009253">
    <property type="term" value="P:peptidoglycan catabolic process"/>
    <property type="evidence" value="ECO:0007669"/>
    <property type="project" value="InterPro"/>
</dbReference>
<feature type="compositionally biased region" description="Low complexity" evidence="4">
    <location>
        <begin position="121"/>
        <end position="132"/>
    </location>
</feature>
<organism evidence="6 7">
    <name type="scientific">Gilliamella apicola</name>
    <dbReference type="NCBI Taxonomy" id="1196095"/>
    <lineage>
        <taxon>Bacteria</taxon>
        <taxon>Pseudomonadati</taxon>
        <taxon>Pseudomonadota</taxon>
        <taxon>Gammaproteobacteria</taxon>
        <taxon>Orbales</taxon>
        <taxon>Orbaceae</taxon>
        <taxon>Gilliamella</taxon>
    </lineage>
</organism>
<dbReference type="EMBL" id="VMHM01000001">
    <property type="protein sequence ID" value="TSK06486.1"/>
    <property type="molecule type" value="Genomic_DNA"/>
</dbReference>
<dbReference type="Pfam" id="PF01520">
    <property type="entry name" value="Amidase_3"/>
    <property type="match status" value="1"/>
</dbReference>
<feature type="domain" description="MurNAc-LAA" evidence="5">
    <location>
        <begin position="999"/>
        <end position="1117"/>
    </location>
</feature>
<dbReference type="Proteomes" id="UP000319483">
    <property type="component" value="Unassembled WGS sequence"/>
</dbReference>
<dbReference type="InterPro" id="IPR002508">
    <property type="entry name" value="MurNAc-LAA_cat"/>
</dbReference>
<feature type="compositionally biased region" description="Low complexity" evidence="4">
    <location>
        <begin position="847"/>
        <end position="865"/>
    </location>
</feature>
<feature type="compositionally biased region" description="Low complexity" evidence="4">
    <location>
        <begin position="141"/>
        <end position="161"/>
    </location>
</feature>